<proteinExistence type="predicted"/>
<protein>
    <submittedName>
        <fullName evidence="3">Uncharacterized protein</fullName>
    </submittedName>
</protein>
<keyword evidence="2" id="KW-0472">Membrane</keyword>
<feature type="transmembrane region" description="Helical" evidence="2">
    <location>
        <begin position="307"/>
        <end position="330"/>
    </location>
</feature>
<name>A0AAN6K4J3_9PEZI</name>
<feature type="transmembrane region" description="Helical" evidence="2">
    <location>
        <begin position="135"/>
        <end position="158"/>
    </location>
</feature>
<accession>A0AAN6K4J3</accession>
<feature type="transmembrane region" description="Helical" evidence="2">
    <location>
        <begin position="404"/>
        <end position="425"/>
    </location>
</feature>
<reference evidence="3" key="1">
    <citation type="submission" date="2023-06" db="EMBL/GenBank/DDBJ databases">
        <title>Black Yeasts Isolated from many extreme environments.</title>
        <authorList>
            <person name="Coleine C."/>
            <person name="Stajich J.E."/>
            <person name="Selbmann L."/>
        </authorList>
    </citation>
    <scope>NUCLEOTIDE SEQUENCE</scope>
    <source>
        <strain evidence="3">CCFEE 5200</strain>
    </source>
</reference>
<keyword evidence="2" id="KW-0812">Transmembrane</keyword>
<dbReference type="Proteomes" id="UP001175353">
    <property type="component" value="Unassembled WGS sequence"/>
</dbReference>
<evidence type="ECO:0000313" key="3">
    <source>
        <dbReference type="EMBL" id="KAK0958181.1"/>
    </source>
</evidence>
<dbReference type="EMBL" id="JAUJLE010000383">
    <property type="protein sequence ID" value="KAK0958181.1"/>
    <property type="molecule type" value="Genomic_DNA"/>
</dbReference>
<feature type="transmembrane region" description="Helical" evidence="2">
    <location>
        <begin position="509"/>
        <end position="529"/>
    </location>
</feature>
<sequence>MATPYDSVDTTRDSNFASIRDSLYLLVSLNQYSISRTALETNSSDSKPAEGLLRVALFSKDLRLLKRSEAVHELQHQQPVVQTSGVDAHGRAQQVHITIPANAGTNLEPPNELNSMRQELAQDLRESRRKGVVPVFLSTLWFLFALAISIQGAFGYIVPADYENQQWLPIVVLCSIVDRNPASADDIRKKLNRLIDHVRKSLMDDQIRAAFVNTIDDVAERTEMQWRIDDIGLHCKAMGDTPFFESFSGQGRVKWHYGAAHAILCDVEEIYVGPEGRNWLHNEGRARTYLVLGKPSGGLEWFDYRELVQVMAAFICVGGTCFAAWVLSYFTPTVGLGCRSGGYTVFMAVATILLIMEMGIWWWMDAKKDHLHHLQRRATLINTHIGSHRLQTAWANISNGLRRLAGLCFVVFVTTISAILPRMVIAAVKRKQQRFGDWFASLRAQQRWDYCFFRPVEIGNTIWLLYRIMAQTFGSDETCACMSSLWAGGGGYVNMQFWNVATSDDIRRYWVAGTTLGVTVMSAAMIYIVTEWCLQSHLSTADPKNAAHGLQRVRHFRHMTYPLRWLMHRIDDLFHECECSIVSVLKAAGLLSKTYEVRPIGLRWTRHSTRRQRRSSAQVSARYPSTPGRDRSNSNVPLVRLPGASEITLDQTPPAAYVNDGRRSRTSDDTSISPSELRHSLLSPEAYSRPPFGRQSSSNSPIERSPERPVSPV</sequence>
<keyword evidence="4" id="KW-1185">Reference proteome</keyword>
<comment type="caution">
    <text evidence="3">The sequence shown here is derived from an EMBL/GenBank/DDBJ whole genome shotgun (WGS) entry which is preliminary data.</text>
</comment>
<evidence type="ECO:0000313" key="4">
    <source>
        <dbReference type="Proteomes" id="UP001175353"/>
    </source>
</evidence>
<dbReference type="AlphaFoldDB" id="A0AAN6K4J3"/>
<feature type="transmembrane region" description="Helical" evidence="2">
    <location>
        <begin position="342"/>
        <end position="364"/>
    </location>
</feature>
<evidence type="ECO:0000256" key="2">
    <source>
        <dbReference type="SAM" id="Phobius"/>
    </source>
</evidence>
<evidence type="ECO:0000256" key="1">
    <source>
        <dbReference type="SAM" id="MobiDB-lite"/>
    </source>
</evidence>
<keyword evidence="2" id="KW-1133">Transmembrane helix</keyword>
<feature type="region of interest" description="Disordered" evidence="1">
    <location>
        <begin position="607"/>
        <end position="713"/>
    </location>
</feature>
<gene>
    <name evidence="3" type="ORF">LTR91_021452</name>
</gene>
<organism evidence="3 4">
    <name type="scientific">Friedmanniomyces endolithicus</name>
    <dbReference type="NCBI Taxonomy" id="329885"/>
    <lineage>
        <taxon>Eukaryota</taxon>
        <taxon>Fungi</taxon>
        <taxon>Dikarya</taxon>
        <taxon>Ascomycota</taxon>
        <taxon>Pezizomycotina</taxon>
        <taxon>Dothideomycetes</taxon>
        <taxon>Dothideomycetidae</taxon>
        <taxon>Mycosphaerellales</taxon>
        <taxon>Teratosphaeriaceae</taxon>
        <taxon>Friedmanniomyces</taxon>
    </lineage>
</organism>